<reference evidence="1" key="1">
    <citation type="submission" date="2022-01" db="EMBL/GenBank/DDBJ databases">
        <authorList>
            <person name="King R."/>
        </authorList>
    </citation>
    <scope>NUCLEOTIDE SEQUENCE</scope>
</reference>
<dbReference type="OrthoDB" id="6624775at2759"/>
<dbReference type="EMBL" id="OV725082">
    <property type="protein sequence ID" value="CAH1405564.1"/>
    <property type="molecule type" value="Genomic_DNA"/>
</dbReference>
<dbReference type="AlphaFoldDB" id="A0A9P0MUJ0"/>
<protein>
    <submittedName>
        <fullName evidence="1">Uncharacterized protein</fullName>
    </submittedName>
</protein>
<sequence>MINCTKPKRRREDKSQHCAPVLSLVNLQYPRNRLRNRGFCKDIVFCSGDRSGVSKSLVTAAKSLGSKDNISVVVAWLDMSTLENGHFGQEPEVDVTDDILLPSVLRNLKPSPQITSGKSPY</sequence>
<accession>A0A9P0MUJ0</accession>
<dbReference type="SUPFAM" id="SSF81606">
    <property type="entry name" value="PP2C-like"/>
    <property type="match status" value="1"/>
</dbReference>
<gene>
    <name evidence="1" type="ORF">NEZAVI_LOCUS13746</name>
</gene>
<name>A0A9P0MUJ0_NEZVI</name>
<dbReference type="Proteomes" id="UP001152798">
    <property type="component" value="Chromosome 6"/>
</dbReference>
<organism evidence="1 2">
    <name type="scientific">Nezara viridula</name>
    <name type="common">Southern green stink bug</name>
    <name type="synonym">Cimex viridulus</name>
    <dbReference type="NCBI Taxonomy" id="85310"/>
    <lineage>
        <taxon>Eukaryota</taxon>
        <taxon>Metazoa</taxon>
        <taxon>Ecdysozoa</taxon>
        <taxon>Arthropoda</taxon>
        <taxon>Hexapoda</taxon>
        <taxon>Insecta</taxon>
        <taxon>Pterygota</taxon>
        <taxon>Neoptera</taxon>
        <taxon>Paraneoptera</taxon>
        <taxon>Hemiptera</taxon>
        <taxon>Heteroptera</taxon>
        <taxon>Panheteroptera</taxon>
        <taxon>Pentatomomorpha</taxon>
        <taxon>Pentatomoidea</taxon>
        <taxon>Pentatomidae</taxon>
        <taxon>Pentatominae</taxon>
        <taxon>Nezara</taxon>
    </lineage>
</organism>
<evidence type="ECO:0000313" key="1">
    <source>
        <dbReference type="EMBL" id="CAH1405564.1"/>
    </source>
</evidence>
<proteinExistence type="predicted"/>
<keyword evidence="2" id="KW-1185">Reference proteome</keyword>
<evidence type="ECO:0000313" key="2">
    <source>
        <dbReference type="Proteomes" id="UP001152798"/>
    </source>
</evidence>
<dbReference type="InterPro" id="IPR036457">
    <property type="entry name" value="PPM-type-like_dom_sf"/>
</dbReference>